<dbReference type="Gene3D" id="1.25.40.20">
    <property type="entry name" value="Ankyrin repeat-containing domain"/>
    <property type="match status" value="2"/>
</dbReference>
<dbReference type="AlphaFoldDB" id="A0AAE0WFC2"/>
<evidence type="ECO:0000256" key="3">
    <source>
        <dbReference type="PROSITE-ProRule" id="PRU00023"/>
    </source>
</evidence>
<dbReference type="InterPro" id="IPR036770">
    <property type="entry name" value="Ankyrin_rpt-contain_sf"/>
</dbReference>
<evidence type="ECO:0000256" key="4">
    <source>
        <dbReference type="SAM" id="MobiDB-lite"/>
    </source>
</evidence>
<keyword evidence="6" id="KW-1185">Reference proteome</keyword>
<protein>
    <recommendedName>
        <fullName evidence="7">Ankyrin repeat protein</fullName>
    </recommendedName>
</protein>
<accession>A0AAE0WFC2</accession>
<evidence type="ECO:0000256" key="1">
    <source>
        <dbReference type="ARBA" id="ARBA00022737"/>
    </source>
</evidence>
<dbReference type="Proteomes" id="UP001274830">
    <property type="component" value="Unassembled WGS sequence"/>
</dbReference>
<keyword evidence="2 3" id="KW-0040">ANK repeat</keyword>
<organism evidence="5 6">
    <name type="scientific">Recurvomyces mirabilis</name>
    <dbReference type="NCBI Taxonomy" id="574656"/>
    <lineage>
        <taxon>Eukaryota</taxon>
        <taxon>Fungi</taxon>
        <taxon>Dikarya</taxon>
        <taxon>Ascomycota</taxon>
        <taxon>Pezizomycotina</taxon>
        <taxon>Dothideomycetes</taxon>
        <taxon>Dothideomycetidae</taxon>
        <taxon>Mycosphaerellales</taxon>
        <taxon>Teratosphaeriaceae</taxon>
        <taxon>Recurvomyces</taxon>
    </lineage>
</organism>
<reference evidence="5" key="1">
    <citation type="submission" date="2023-07" db="EMBL/GenBank/DDBJ databases">
        <title>Black Yeasts Isolated from many extreme environments.</title>
        <authorList>
            <person name="Coleine C."/>
            <person name="Stajich J.E."/>
            <person name="Selbmann L."/>
        </authorList>
    </citation>
    <scope>NUCLEOTIDE SEQUENCE</scope>
    <source>
        <strain evidence="5">CCFEE 5485</strain>
    </source>
</reference>
<dbReference type="PROSITE" id="PS50297">
    <property type="entry name" value="ANK_REP_REGION"/>
    <property type="match status" value="2"/>
</dbReference>
<keyword evidence="1" id="KW-0677">Repeat</keyword>
<feature type="compositionally biased region" description="Polar residues" evidence="4">
    <location>
        <begin position="793"/>
        <end position="803"/>
    </location>
</feature>
<comment type="caution">
    <text evidence="5">The sequence shown here is derived from an EMBL/GenBank/DDBJ whole genome shotgun (WGS) entry which is preliminary data.</text>
</comment>
<dbReference type="EMBL" id="JAUTXT010000054">
    <property type="protein sequence ID" value="KAK3670566.1"/>
    <property type="molecule type" value="Genomic_DNA"/>
</dbReference>
<dbReference type="PANTHER" id="PTHR24173">
    <property type="entry name" value="ANKYRIN REPEAT CONTAINING"/>
    <property type="match status" value="1"/>
</dbReference>
<name>A0AAE0WFC2_9PEZI</name>
<feature type="region of interest" description="Disordered" evidence="4">
    <location>
        <begin position="777"/>
        <end position="803"/>
    </location>
</feature>
<gene>
    <name evidence="5" type="ORF">LTR78_009534</name>
</gene>
<evidence type="ECO:0000313" key="6">
    <source>
        <dbReference type="Proteomes" id="UP001274830"/>
    </source>
</evidence>
<dbReference type="InterPro" id="IPR002110">
    <property type="entry name" value="Ankyrin_rpt"/>
</dbReference>
<dbReference type="PANTHER" id="PTHR24173:SF74">
    <property type="entry name" value="ANKYRIN REPEAT DOMAIN-CONTAINING PROTEIN 16"/>
    <property type="match status" value="1"/>
</dbReference>
<feature type="repeat" description="ANK" evidence="3">
    <location>
        <begin position="623"/>
        <end position="655"/>
    </location>
</feature>
<dbReference type="Pfam" id="PF12796">
    <property type="entry name" value="Ank_2"/>
    <property type="match status" value="2"/>
</dbReference>
<evidence type="ECO:0008006" key="7">
    <source>
        <dbReference type="Google" id="ProtNLM"/>
    </source>
</evidence>
<feature type="repeat" description="ANK" evidence="3">
    <location>
        <begin position="590"/>
        <end position="622"/>
    </location>
</feature>
<proteinExistence type="predicted"/>
<evidence type="ECO:0000256" key="2">
    <source>
        <dbReference type="ARBA" id="ARBA00023043"/>
    </source>
</evidence>
<sequence>MVDPITTVQTVAAVFDLLKLAYKAGVFLKKVSEADAIAKEVYERTERLSHVLEGVRAILQRRSENGPTVTDDGDSAAAKRIAESVKGCSTFLRNLESRVAGFDTNGNSVRTLVHRFKVACRHPSIAKRQTDLEARISILQTDLVVLQLFDQAHTQTTINVNQSELLSVIERLGEQVQKGNELLQSMLHHEPVREMMGQAAIGNPDTGSIEQPATDEVLSSLTDCLHAAEDVYERYTSEHVPDNQSLVMQDRILTRSRPMSPLTAGTPESRPIDDPFVLTHRDSGLPDSMSMLSLNEPETHMIPLRILNRYIADHCERAVSELEKSHFNQAESCLDSAMRYSEAREQQHRVPFANRVKLTEDLAYVYMKQSKWATAVAKIHGLLRETNEHGMDALSAQICNARQNQMLAATYFDRWQNSPPGALHAETDDLEMAERHAHMAFTKRDCLVEDSEVSIDEVERERHRDNMSLLVNILEARGKTVEATVWREMFSEGSTDGGESLRRASTLASRPPTDFEVIDRHDMLVAAIKGGDTEVIQNPMTFHDLSVDKVMGRGEGKTLLIHAVESSDETTLHRLLDPTVGADVDARNRRGRTALHFAAAQGRREIVRCLLAHDADIDAKDNDGETPLIKAVQSGHREVIQDLCDHGANMLTRNLVRLDEWNALIHAVQLPTTKVATLLLDLAPELKDSVDQSGKTALHHCAEAEKLEHAKALLGHRQHLDVNAVDSASRSPLYFAASKPAKREREAMVNLLMDHAAVMDENKPPPRMREYAALKAVSAPRRSGRMQRHDSISTEGSIGTVSTSGTKLSRIFSNRMGFR</sequence>
<dbReference type="SMART" id="SM00248">
    <property type="entry name" value="ANK"/>
    <property type="match status" value="6"/>
</dbReference>
<dbReference type="PROSITE" id="PS50088">
    <property type="entry name" value="ANK_REPEAT"/>
    <property type="match status" value="2"/>
</dbReference>
<evidence type="ECO:0000313" key="5">
    <source>
        <dbReference type="EMBL" id="KAK3670566.1"/>
    </source>
</evidence>
<dbReference type="SUPFAM" id="SSF48403">
    <property type="entry name" value="Ankyrin repeat"/>
    <property type="match status" value="1"/>
</dbReference>